<evidence type="ECO:0000259" key="5">
    <source>
        <dbReference type="Pfam" id="PF08190"/>
    </source>
</evidence>
<evidence type="ECO:0000313" key="8">
    <source>
        <dbReference type="Proteomes" id="UP000694680"/>
    </source>
</evidence>
<evidence type="ECO:0000256" key="3">
    <source>
        <dbReference type="HAMAP-Rule" id="MF_03069"/>
    </source>
</evidence>
<comment type="function">
    <text evidence="3">Required for cytoplasmic pre-assembly of axonemal dyneins, thereby playing a central role in motility in cilia and flagella. Involved in pre-assembly of dynein arm complexes in the cytoplasm before intraflagellar transport loads them for the ciliary compartment.</text>
</comment>
<feature type="domain" description="PIH1 N-terminal" evidence="5">
    <location>
        <begin position="39"/>
        <end position="201"/>
    </location>
</feature>
<dbReference type="InterPro" id="IPR041442">
    <property type="entry name" value="PIH1D1/2/3_CS-like"/>
</dbReference>
<feature type="domain" description="PIH1D1/2/3 CS-like" evidence="6">
    <location>
        <begin position="234"/>
        <end position="332"/>
    </location>
</feature>
<reference evidence="7" key="3">
    <citation type="submission" date="2025-09" db="UniProtKB">
        <authorList>
            <consortium name="Ensembl"/>
        </authorList>
    </citation>
    <scope>IDENTIFICATION</scope>
</reference>
<proteinExistence type="inferred from homology"/>
<evidence type="ECO:0000256" key="1">
    <source>
        <dbReference type="ARBA" id="ARBA00022490"/>
    </source>
</evidence>
<feature type="compositionally biased region" description="Polar residues" evidence="4">
    <location>
        <begin position="519"/>
        <end position="539"/>
    </location>
</feature>
<feature type="compositionally biased region" description="Basic and acidic residues" evidence="4">
    <location>
        <begin position="219"/>
        <end position="236"/>
    </location>
</feature>
<dbReference type="Pfam" id="PF08190">
    <property type="entry name" value="PIH1"/>
    <property type="match status" value="1"/>
</dbReference>
<dbReference type="InterPro" id="IPR034727">
    <property type="entry name" value="Kintoun"/>
</dbReference>
<dbReference type="InterPro" id="IPR050734">
    <property type="entry name" value="PIH1/Kintoun_subfamily"/>
</dbReference>
<feature type="compositionally biased region" description="Basic and acidic residues" evidence="4">
    <location>
        <begin position="460"/>
        <end position="471"/>
    </location>
</feature>
<dbReference type="OrthoDB" id="546764at2759"/>
<dbReference type="AlphaFoldDB" id="A0A8C5GHM9"/>
<feature type="region of interest" description="Disordered" evidence="4">
    <location>
        <begin position="426"/>
        <end position="563"/>
    </location>
</feature>
<evidence type="ECO:0000313" key="7">
    <source>
        <dbReference type="Ensembl" id="ENSGWIP00000030502.1"/>
    </source>
</evidence>
<dbReference type="GO" id="GO:0060285">
    <property type="term" value="P:cilium-dependent cell motility"/>
    <property type="evidence" value="ECO:0007669"/>
    <property type="project" value="UniProtKB-UniRule"/>
</dbReference>
<dbReference type="GO" id="GO:0120293">
    <property type="term" value="C:dynein axonemal particle"/>
    <property type="evidence" value="ECO:0007669"/>
    <property type="project" value="UniProtKB-SubCell"/>
</dbReference>
<dbReference type="GO" id="GO:0003351">
    <property type="term" value="P:epithelial cilium movement involved in extracellular fluid movement"/>
    <property type="evidence" value="ECO:0007669"/>
    <property type="project" value="TreeGrafter"/>
</dbReference>
<evidence type="ECO:0000259" key="6">
    <source>
        <dbReference type="Pfam" id="PF18201"/>
    </source>
</evidence>
<feature type="compositionally biased region" description="Basic and acidic residues" evidence="4">
    <location>
        <begin position="543"/>
        <end position="563"/>
    </location>
</feature>
<comment type="similarity">
    <text evidence="3">Belongs to the PIH1 family. Kintoun subfamily.</text>
</comment>
<comment type="subcellular location">
    <subcellularLocation>
        <location evidence="3">Cytoplasm</location>
    </subcellularLocation>
    <subcellularLocation>
        <location evidence="2">Dynein axonemal particle</location>
    </subcellularLocation>
    <text evidence="3">Localizes in the apical cytoplasm around the gamma-tubulin-positive pericentriolar region, not in the cilia.</text>
</comment>
<dbReference type="CDD" id="cd00298">
    <property type="entry name" value="ACD_sHsps_p23-like"/>
    <property type="match status" value="1"/>
</dbReference>
<dbReference type="GO" id="GO:0070286">
    <property type="term" value="P:axonemal dynein complex assembly"/>
    <property type="evidence" value="ECO:0007669"/>
    <property type="project" value="UniProtKB-UniRule"/>
</dbReference>
<dbReference type="HAMAP" id="MF_03069">
    <property type="entry name" value="Kintoun"/>
    <property type="match status" value="1"/>
</dbReference>
<dbReference type="InterPro" id="IPR012981">
    <property type="entry name" value="PIH1_N"/>
</dbReference>
<name>A0A8C5GHM9_GOUWI</name>
<feature type="compositionally biased region" description="Acidic residues" evidence="4">
    <location>
        <begin position="492"/>
        <end position="505"/>
    </location>
</feature>
<evidence type="ECO:0000256" key="4">
    <source>
        <dbReference type="SAM" id="MobiDB-lite"/>
    </source>
</evidence>
<evidence type="ECO:0000256" key="2">
    <source>
        <dbReference type="ARBA" id="ARBA00024190"/>
    </source>
</evidence>
<dbReference type="GO" id="GO:0005576">
    <property type="term" value="C:extracellular region"/>
    <property type="evidence" value="ECO:0007669"/>
    <property type="project" value="GOC"/>
</dbReference>
<protein>
    <recommendedName>
        <fullName evidence="3">Protein kintoun</fullName>
    </recommendedName>
    <alternativeName>
        <fullName evidence="3">Dynein assembly factor 2, axonemal</fullName>
    </alternativeName>
</protein>
<dbReference type="PANTHER" id="PTHR22997">
    <property type="entry name" value="PIH1 DOMAIN-CONTAINING PROTEIN 1"/>
    <property type="match status" value="1"/>
</dbReference>
<reference evidence="7" key="2">
    <citation type="submission" date="2025-08" db="UniProtKB">
        <authorList>
            <consortium name="Ensembl"/>
        </authorList>
    </citation>
    <scope>IDENTIFICATION</scope>
</reference>
<dbReference type="Proteomes" id="UP000694680">
    <property type="component" value="Chromosome 22"/>
</dbReference>
<keyword evidence="1 3" id="KW-0963">Cytoplasm</keyword>
<gene>
    <name evidence="7" type="primary">dnaaf2</name>
    <name evidence="3" type="synonym">DNAAF2</name>
    <name evidence="3" type="synonym">KTU</name>
</gene>
<dbReference type="PANTHER" id="PTHR22997:SF3">
    <property type="entry name" value="PROTEIN KINTOUN"/>
    <property type="match status" value="1"/>
</dbReference>
<dbReference type="Ensembl" id="ENSGWIT00000033248.1">
    <property type="protein sequence ID" value="ENSGWIP00000030502.1"/>
    <property type="gene ID" value="ENSGWIG00000015863.1"/>
</dbReference>
<feature type="compositionally biased region" description="Basic and acidic residues" evidence="4">
    <location>
        <begin position="440"/>
        <end position="451"/>
    </location>
</feature>
<organism evidence="7 8">
    <name type="scientific">Gouania willdenowi</name>
    <name type="common">Blunt-snouted clingfish</name>
    <name type="synonym">Lepadogaster willdenowi</name>
    <dbReference type="NCBI Taxonomy" id="441366"/>
    <lineage>
        <taxon>Eukaryota</taxon>
        <taxon>Metazoa</taxon>
        <taxon>Chordata</taxon>
        <taxon>Craniata</taxon>
        <taxon>Vertebrata</taxon>
        <taxon>Euteleostomi</taxon>
        <taxon>Actinopterygii</taxon>
        <taxon>Neopterygii</taxon>
        <taxon>Teleostei</taxon>
        <taxon>Neoteleostei</taxon>
        <taxon>Acanthomorphata</taxon>
        <taxon>Ovalentaria</taxon>
        <taxon>Blenniimorphae</taxon>
        <taxon>Blenniiformes</taxon>
        <taxon>Gobiesocoidei</taxon>
        <taxon>Gobiesocidae</taxon>
        <taxon>Gobiesocinae</taxon>
        <taxon>Gouania</taxon>
    </lineage>
</organism>
<keyword evidence="8" id="KW-1185">Reference proteome</keyword>
<accession>A0A8C5GHM9</accession>
<reference evidence="7" key="1">
    <citation type="submission" date="2020-06" db="EMBL/GenBank/DDBJ databases">
        <authorList>
            <consortium name="Wellcome Sanger Institute Data Sharing"/>
        </authorList>
    </citation>
    <scope>NUCLEOTIDE SEQUENCE [LARGE SCALE GENOMIC DNA]</scope>
</reference>
<dbReference type="Pfam" id="PF18201">
    <property type="entry name" value="PIH1_CS"/>
    <property type="match status" value="1"/>
</dbReference>
<feature type="region of interest" description="Disordered" evidence="4">
    <location>
        <begin position="204"/>
        <end position="239"/>
    </location>
</feature>
<sequence>MNMDELKELNMTTDEVCRLAEAFKDENFRNMLCDYAKEISDPENKRLYEEELKLLEQEKGNIIEFIHPEPFKVIKTSVDGKQKCFINICSSEKVGKPESKRGVGLDGDRGQCWSLPHSLHPGRPDTDGKGNKAMVYDVVFHPDTLYIASKNKLFMNMVDKTAIEGIQKAFKVTLDKNKVKDLKIKYKGTPQACVSRKPIPGCNAKESSEGLNHLLSPHPGEKETKHSSDPETEPTKPNHTVKYRSFIDVQDFTCSRDSTKSPTPKEIVVTIDLPLLQTISDTNLEVKDRSLMLESKKPAYKLELSLAYTVDEDKGRAQFIKQRRQLIVTLPVRPRAHSASECLAGNELEKAVEEDWKENEKMKQEAETKIPDVKQEEMIEYESALTDGETTESDVNGKSVDNEMTDYVAERINTSERVMREEYLQEEAQKSLTVTNETKNTAREDGCENEGKTASPRGLSKHDSTLGDRSEPNQLLQDNKEVKSSSLKASEMDDETRDNTVETDDPLLNPTPRAEVLPTVSNLQQGRTNGSELTKASIEQDNDDKPREHVFETSKCDKKPEAVELREIDQDGNETVITDHSTSAGFTFKNKLMFELD</sequence>
<feature type="compositionally biased region" description="Polar residues" evidence="4">
    <location>
        <begin position="430"/>
        <end position="439"/>
    </location>
</feature>